<evidence type="ECO:0000313" key="2">
    <source>
        <dbReference type="EMBL" id="RZB60056.1"/>
    </source>
</evidence>
<proteinExistence type="predicted"/>
<dbReference type="InterPro" id="IPR036641">
    <property type="entry name" value="HPT_dom_sf"/>
</dbReference>
<reference evidence="1" key="1">
    <citation type="submission" date="2014-07" db="EMBL/GenBank/DDBJ databases">
        <title>Identification of a novel salt tolerance gene in wild soybean by whole-genome sequencing.</title>
        <authorList>
            <person name="Lam H.-M."/>
            <person name="Qi X."/>
            <person name="Li M.-W."/>
            <person name="Liu X."/>
            <person name="Xie M."/>
            <person name="Ni M."/>
            <person name="Xu X."/>
        </authorList>
    </citation>
    <scope>NUCLEOTIDE SEQUENCE [LARGE SCALE GENOMIC DNA]</scope>
    <source>
        <tissue evidence="1">Root</tissue>
    </source>
</reference>
<accession>A0A0B2Q5Z9</accession>
<name>A0A0B2Q5Z9_GLYSO</name>
<dbReference type="SMR" id="A0A0B2Q5Z9"/>
<dbReference type="EMBL" id="KN660432">
    <property type="protein sequence ID" value="KHN16971.1"/>
    <property type="molecule type" value="Genomic_DNA"/>
</dbReference>
<dbReference type="Gene3D" id="1.20.120.160">
    <property type="entry name" value="HPT domain"/>
    <property type="match status" value="1"/>
</dbReference>
<dbReference type="GO" id="GO:0000160">
    <property type="term" value="P:phosphorelay signal transduction system"/>
    <property type="evidence" value="ECO:0007669"/>
    <property type="project" value="InterPro"/>
</dbReference>
<organism evidence="1">
    <name type="scientific">Glycine soja</name>
    <name type="common">Wild soybean</name>
    <dbReference type="NCBI Taxonomy" id="3848"/>
    <lineage>
        <taxon>Eukaryota</taxon>
        <taxon>Viridiplantae</taxon>
        <taxon>Streptophyta</taxon>
        <taxon>Embryophyta</taxon>
        <taxon>Tracheophyta</taxon>
        <taxon>Spermatophyta</taxon>
        <taxon>Magnoliopsida</taxon>
        <taxon>eudicotyledons</taxon>
        <taxon>Gunneridae</taxon>
        <taxon>Pentapetalae</taxon>
        <taxon>rosids</taxon>
        <taxon>fabids</taxon>
        <taxon>Fabales</taxon>
        <taxon>Fabaceae</taxon>
        <taxon>Papilionoideae</taxon>
        <taxon>50 kb inversion clade</taxon>
        <taxon>NPAAA clade</taxon>
        <taxon>indigoferoid/millettioid clade</taxon>
        <taxon>Phaseoleae</taxon>
        <taxon>Glycine</taxon>
        <taxon>Glycine subgen. Soja</taxon>
    </lineage>
</organism>
<dbReference type="EMBL" id="QZWG01000016">
    <property type="protein sequence ID" value="RZB60056.1"/>
    <property type="molecule type" value="Genomic_DNA"/>
</dbReference>
<evidence type="ECO:0000313" key="1">
    <source>
        <dbReference type="EMBL" id="KHN16971.1"/>
    </source>
</evidence>
<reference evidence="2 3" key="2">
    <citation type="submission" date="2018-09" db="EMBL/GenBank/DDBJ databases">
        <title>A high-quality reference genome of wild soybean provides a powerful tool to mine soybean genomes.</title>
        <authorList>
            <person name="Xie M."/>
            <person name="Chung C.Y.L."/>
            <person name="Li M.-W."/>
            <person name="Wong F.-L."/>
            <person name="Chan T.-F."/>
            <person name="Lam H.-M."/>
        </authorList>
    </citation>
    <scope>NUCLEOTIDE SEQUENCE [LARGE SCALE GENOMIC DNA]</scope>
    <source>
        <strain evidence="3">cv. W05</strain>
        <tissue evidence="2">Hypocotyl of etiolated seedlings</tissue>
    </source>
</reference>
<gene>
    <name evidence="2" type="ORF">D0Y65_043005</name>
    <name evidence="1" type="ORF">glysoja_035822</name>
</gene>
<keyword evidence="3" id="KW-1185">Reference proteome</keyword>
<dbReference type="AlphaFoldDB" id="A0A0B2Q5Z9"/>
<evidence type="ECO:0000313" key="3">
    <source>
        <dbReference type="Proteomes" id="UP000289340"/>
    </source>
</evidence>
<sequence length="60" mass="7214">MKSSDEMHNKIVMMKQSFFDEGFLIPTQFQELELLQDRDNMNFVRDRCFLFVLLGHDKTV</sequence>
<dbReference type="Proteomes" id="UP000289340">
    <property type="component" value="Chromosome 16"/>
</dbReference>
<protein>
    <submittedName>
        <fullName evidence="1">Uncharacterized protein</fullName>
    </submittedName>
</protein>
<dbReference type="Proteomes" id="UP000053555">
    <property type="component" value="Unassembled WGS sequence"/>
</dbReference>